<sequence length="593" mass="64451">MRFLGGDRDPHGGPRRSHGEGRGGRRLGARIGHRSSFSLPRPPKESSPRNIAPPQENFPLLNKNSPVKDGVSYSDVVRTSPPSAAAPSSSGATSLKHRRSPENDVSCKRCLRPGHSVDECRHQLTCRRCSGVGHYAARCPLKPSTHFPPEKPAPRKSKSPLFVQKPLLHVHAPRPKPESNSLRVSLPITEAIIQSKEDLRRRVIIKVTAGNASVRSLHDALPKRLNSDQCENITPFGDDFILTLFSAKAASSIVKLHSLSLETKHGPCSLKFSHWTPEFGSHAVAAGIYNWIRISNLPLHCWNWDSIVSVLKPLGDLIFVRKCEDTSLEHMKALVRLKSSTPFPIDMTVDVGVRSFNVRLEDDGAPIIRSKVIRGSVPSSNAQANSKNRVSPSTLPLQPQILTSVNPGRLTREEKGKAPLPSSRSAEPLGAAAASLSEPALPSKPLSLNSDDQPTPEVGRSSDVPCTVAPRIPPISCARTGEGDALCMHRNVIAERTTAVVMPRDQLSVNSLGSMPLSTLPRDSDSDSLNNSTLIHSRPRAANQEIMPCDENLIIEPSVPCDLIIPDQSINASINELLPRDGNSILIKQLDPT</sequence>
<keyword evidence="2" id="KW-1185">Reference proteome</keyword>
<organism evidence="1 2">
    <name type="scientific">Dioscorea alata</name>
    <name type="common">Purple yam</name>
    <dbReference type="NCBI Taxonomy" id="55571"/>
    <lineage>
        <taxon>Eukaryota</taxon>
        <taxon>Viridiplantae</taxon>
        <taxon>Streptophyta</taxon>
        <taxon>Embryophyta</taxon>
        <taxon>Tracheophyta</taxon>
        <taxon>Spermatophyta</taxon>
        <taxon>Magnoliopsida</taxon>
        <taxon>Liliopsida</taxon>
        <taxon>Dioscoreales</taxon>
        <taxon>Dioscoreaceae</taxon>
        <taxon>Dioscorea</taxon>
    </lineage>
</organism>
<protein>
    <submittedName>
        <fullName evidence="1">Retroviral ribonuclease H protein</fullName>
        <ecNumber evidence="1">2.7.7.49</ecNumber>
        <ecNumber evidence="1">2.7.7.7</ecNumber>
        <ecNumber evidence="1">3.1.13.2</ecNumber>
        <ecNumber evidence="1">3.1.26.13</ecNumber>
        <ecNumber evidence="1">3.4.23.16</ecNumber>
    </submittedName>
</protein>
<dbReference type="EC" id="3.4.23.16" evidence="1"/>
<dbReference type="EC" id="2.7.7.7" evidence="1"/>
<keyword evidence="1" id="KW-0808">Transferase</keyword>
<gene>
    <name evidence="1" type="ORF">IHE45_02G039100</name>
</gene>
<comment type="caution">
    <text evidence="1">The sequence shown here is derived from an EMBL/GenBank/DDBJ whole genome shotgun (WGS) entry which is preliminary data.</text>
</comment>
<keyword evidence="1" id="KW-0378">Hydrolase</keyword>
<evidence type="ECO:0000313" key="2">
    <source>
        <dbReference type="Proteomes" id="UP000827976"/>
    </source>
</evidence>
<dbReference type="Proteomes" id="UP000827976">
    <property type="component" value="Chromosome 2"/>
</dbReference>
<dbReference type="EMBL" id="CM037012">
    <property type="protein sequence ID" value="KAH7690318.1"/>
    <property type="molecule type" value="Genomic_DNA"/>
</dbReference>
<name>A0ACB7WPP8_DIOAL</name>
<reference evidence="2" key="1">
    <citation type="journal article" date="2022" name="Nat. Commun.">
        <title>Chromosome evolution and the genetic basis of agronomically important traits in greater yam.</title>
        <authorList>
            <person name="Bredeson J.V."/>
            <person name="Lyons J.B."/>
            <person name="Oniyinde I.O."/>
            <person name="Okereke N.R."/>
            <person name="Kolade O."/>
            <person name="Nnabue I."/>
            <person name="Nwadili C.O."/>
            <person name="Hribova E."/>
            <person name="Parker M."/>
            <person name="Nwogha J."/>
            <person name="Shu S."/>
            <person name="Carlson J."/>
            <person name="Kariba R."/>
            <person name="Muthemba S."/>
            <person name="Knop K."/>
            <person name="Barton G.J."/>
            <person name="Sherwood A.V."/>
            <person name="Lopez-Montes A."/>
            <person name="Asiedu R."/>
            <person name="Jamnadass R."/>
            <person name="Muchugi A."/>
            <person name="Goodstein D."/>
            <person name="Egesi C.N."/>
            <person name="Featherston J."/>
            <person name="Asfaw A."/>
            <person name="Simpson G.G."/>
            <person name="Dolezel J."/>
            <person name="Hendre P.S."/>
            <person name="Van Deynze A."/>
            <person name="Kumar P.L."/>
            <person name="Obidiegwu J.E."/>
            <person name="Bhattacharjee R."/>
            <person name="Rokhsar D.S."/>
        </authorList>
    </citation>
    <scope>NUCLEOTIDE SEQUENCE [LARGE SCALE GENOMIC DNA]</scope>
    <source>
        <strain evidence="2">cv. TDa95/00328</strain>
    </source>
</reference>
<evidence type="ECO:0000313" key="1">
    <source>
        <dbReference type="EMBL" id="KAH7690318.1"/>
    </source>
</evidence>
<dbReference type="EC" id="3.1.13.2" evidence="1"/>
<dbReference type="EC" id="3.1.26.13" evidence="1"/>
<keyword evidence="1" id="KW-0548">Nucleotidyltransferase</keyword>
<proteinExistence type="predicted"/>
<accession>A0ACB7WPP8</accession>
<dbReference type="EC" id="2.7.7.49" evidence="1"/>